<dbReference type="Proteomes" id="UP000322873">
    <property type="component" value="Unassembled WGS sequence"/>
</dbReference>
<protein>
    <submittedName>
        <fullName evidence="1">Uncharacterized protein</fullName>
    </submittedName>
</protein>
<gene>
    <name evidence="1" type="ORF">EYC84_006009</name>
</gene>
<evidence type="ECO:0000313" key="2">
    <source>
        <dbReference type="Proteomes" id="UP000322873"/>
    </source>
</evidence>
<accession>A0A5M9K0Y0</accession>
<dbReference type="AlphaFoldDB" id="A0A5M9K0Y0"/>
<sequence>MHREKGSSYIQLVRRELSRAKMLNQEMAWRCFWFSEDFAYCRWGMMMNELMTRLRGWNVLCSSEHHA</sequence>
<reference evidence="1 2" key="1">
    <citation type="submission" date="2019-06" db="EMBL/GenBank/DDBJ databases">
        <title>Genome Sequence of the Brown Rot Fungal Pathogen Monilinia fructicola.</title>
        <authorList>
            <person name="De Miccolis Angelini R.M."/>
            <person name="Landi L."/>
            <person name="Abate D."/>
            <person name="Pollastro S."/>
            <person name="Romanazzi G."/>
            <person name="Faretra F."/>
        </authorList>
    </citation>
    <scope>NUCLEOTIDE SEQUENCE [LARGE SCALE GENOMIC DNA]</scope>
    <source>
        <strain evidence="1 2">Mfrc123</strain>
    </source>
</reference>
<evidence type="ECO:0000313" key="1">
    <source>
        <dbReference type="EMBL" id="KAA8574560.1"/>
    </source>
</evidence>
<organism evidence="1 2">
    <name type="scientific">Monilinia fructicola</name>
    <name type="common">Brown rot fungus</name>
    <name type="synonym">Ciboria fructicola</name>
    <dbReference type="NCBI Taxonomy" id="38448"/>
    <lineage>
        <taxon>Eukaryota</taxon>
        <taxon>Fungi</taxon>
        <taxon>Dikarya</taxon>
        <taxon>Ascomycota</taxon>
        <taxon>Pezizomycotina</taxon>
        <taxon>Leotiomycetes</taxon>
        <taxon>Helotiales</taxon>
        <taxon>Sclerotiniaceae</taxon>
        <taxon>Monilinia</taxon>
    </lineage>
</organism>
<dbReference type="EMBL" id="VICG01000003">
    <property type="protein sequence ID" value="KAA8574560.1"/>
    <property type="molecule type" value="Genomic_DNA"/>
</dbReference>
<comment type="caution">
    <text evidence="1">The sequence shown here is derived from an EMBL/GenBank/DDBJ whole genome shotgun (WGS) entry which is preliminary data.</text>
</comment>
<name>A0A5M9K0Y0_MONFR</name>
<proteinExistence type="predicted"/>
<keyword evidence="2" id="KW-1185">Reference proteome</keyword>